<dbReference type="InterPro" id="IPR013320">
    <property type="entry name" value="ConA-like_dom_sf"/>
</dbReference>
<dbReference type="InterPro" id="IPR023296">
    <property type="entry name" value="Glyco_hydro_beta-prop_sf"/>
</dbReference>
<evidence type="ECO:0000256" key="3">
    <source>
        <dbReference type="ARBA" id="ARBA00022801"/>
    </source>
</evidence>
<evidence type="ECO:0000313" key="14">
    <source>
        <dbReference type="Proteomes" id="UP000572212"/>
    </source>
</evidence>
<dbReference type="GO" id="GO:0046558">
    <property type="term" value="F:arabinan endo-1,5-alpha-L-arabinosidase activity"/>
    <property type="evidence" value="ECO:0007669"/>
    <property type="project" value="UniProtKB-EC"/>
</dbReference>
<evidence type="ECO:0000256" key="7">
    <source>
        <dbReference type="SAM" id="Coils"/>
    </source>
</evidence>
<feature type="active site" description="Proton acceptor" evidence="5">
    <location>
        <position position="38"/>
    </location>
</feature>
<keyword evidence="3 13" id="KW-0378">Hydrolase</keyword>
<feature type="signal peptide" evidence="10">
    <location>
        <begin position="1"/>
        <end position="25"/>
    </location>
</feature>
<feature type="transmembrane region" description="Helical" evidence="9">
    <location>
        <begin position="901"/>
        <end position="922"/>
    </location>
</feature>
<evidence type="ECO:0000256" key="5">
    <source>
        <dbReference type="PIRSR" id="PIRSR606710-1"/>
    </source>
</evidence>
<feature type="domain" description="Extracellular endo-alpha-(1-&gt;5)-L-arabinanase C-terminal" evidence="11">
    <location>
        <begin position="379"/>
        <end position="481"/>
    </location>
</feature>
<accession>A0A841RM52</accession>
<dbReference type="SUPFAM" id="SSF75005">
    <property type="entry name" value="Arabinanase/levansucrase/invertase"/>
    <property type="match status" value="1"/>
</dbReference>
<keyword evidence="10" id="KW-0732">Signal</keyword>
<reference evidence="13 14" key="1">
    <citation type="submission" date="2020-08" db="EMBL/GenBank/DDBJ databases">
        <title>Genomic Encyclopedia of Type Strains, Phase IV (KMG-IV): sequencing the most valuable type-strain genomes for metagenomic binning, comparative biology and taxonomic classification.</title>
        <authorList>
            <person name="Goeker M."/>
        </authorList>
    </citation>
    <scope>NUCLEOTIDE SEQUENCE [LARGE SCALE GENOMIC DNA]</scope>
    <source>
        <strain evidence="13 14">DSM 11805</strain>
    </source>
</reference>
<sequence length="930" mass="103480">MKKIGVLLIMMFTVVLLSLSYPTQAQSPQTFSNASVHDPSVIEVDGEYYVFGSHLALAKSSDLKNWTQLEDRVHSSNRLFDDVTEELSEALEYAETDTLWAPDVIELEDGRFYMYYNACEGSSPRSVLGIAVSDNVDGPYEDLGIILRSGMTPEESISIDGTPYDDIHYPEIYDATIHPNVVDPHVFFDKEGKLWMVYGSYSGGIFILELDPQSGKPFANQGYGTKLLGGNHSRIEAPYIVYSDETDAYYLYLSYGGLDADGGYNVRVAKSANPDGPYYDIQGNDMRTVKGEDGSFFQDEAIAPTGSKIIGNHILTSSLGEPGNSVGYVSPGHNSVYVDETTGNQFLIFHSRFPNQGELHQVRVHSLYMNEDGWPIAAPFRYHEDRVMEASVEEITGSYKLLLYSSEINNELDESISVRLESDGSIVGDVSGSWTVNGQYIQLEIAEETYKGVVLQQWNPIAEKDSITFSSIASNGLSLWGVETEDRILSDQEIVERIADDIDIGNTNEVLNDLSLPTDGGEGTSISWSSSNQEVVTDTGKINRPPFGSDPTHAILTATIQKGDAITEKTFDIYVIPETVKGLVAKYSFENNLLNQVNGEEATITGELINDEGGSISFEEGRRGKAAKFDGSSGVRLQDGLISGNTFSIALWLQPEELTSFTTSFFGSESPDNWISLVPAGIMERNDWMLWSGENWFDGYSNIELSLEEWYHIALAVDNGALSLYMNGELIEEYDGFPTVFQTTNGIFSLGVNYWDIPYKGLMDEVMVFNNYALTDDEVEEIYHTGNFSLDSTILDNLLDEAKQYLEDNRFTEESRKNLRDIILDIESDQSYLNNEELEADVSKIKEAIENLKKVHVDDSIITDNDNQKNEQVNSNNDGETEGDIESEGNTHTLPKTSTNMFSVLFIGLLILASGFTIFHIAKKKKNFKM</sequence>
<keyword evidence="7" id="KW-0175">Coiled coil</keyword>
<evidence type="ECO:0000259" key="12">
    <source>
        <dbReference type="Pfam" id="PF20578"/>
    </source>
</evidence>
<comment type="caution">
    <text evidence="13">The sequence shown here is derived from an EMBL/GenBank/DDBJ whole genome shotgun (WGS) entry which is preliminary data.</text>
</comment>
<dbReference type="Gene3D" id="2.115.10.20">
    <property type="entry name" value="Glycosyl hydrolase domain, family 43"/>
    <property type="match status" value="1"/>
</dbReference>
<evidence type="ECO:0000256" key="10">
    <source>
        <dbReference type="SAM" id="SignalP"/>
    </source>
</evidence>
<dbReference type="PANTHER" id="PTHR43301">
    <property type="entry name" value="ARABINAN ENDO-1,5-ALPHA-L-ARABINOSIDASE"/>
    <property type="match status" value="1"/>
</dbReference>
<organism evidence="13 14">
    <name type="scientific">Gracilibacillus halotolerans</name>
    <dbReference type="NCBI Taxonomy" id="74386"/>
    <lineage>
        <taxon>Bacteria</taxon>
        <taxon>Bacillati</taxon>
        <taxon>Bacillota</taxon>
        <taxon>Bacilli</taxon>
        <taxon>Bacillales</taxon>
        <taxon>Bacillaceae</taxon>
        <taxon>Gracilibacillus</taxon>
    </lineage>
</organism>
<evidence type="ECO:0000256" key="9">
    <source>
        <dbReference type="SAM" id="Phobius"/>
    </source>
</evidence>
<evidence type="ECO:0000256" key="4">
    <source>
        <dbReference type="ARBA" id="ARBA00023295"/>
    </source>
</evidence>
<dbReference type="Gene3D" id="2.40.128.10">
    <property type="match status" value="1"/>
</dbReference>
<feature type="region of interest" description="Disordered" evidence="8">
    <location>
        <begin position="863"/>
        <end position="894"/>
    </location>
</feature>
<dbReference type="Pfam" id="PF13385">
    <property type="entry name" value="Laminin_G_3"/>
    <property type="match status" value="1"/>
</dbReference>
<evidence type="ECO:0000313" key="13">
    <source>
        <dbReference type="EMBL" id="MBB6511798.1"/>
    </source>
</evidence>
<dbReference type="SUPFAM" id="SSF49899">
    <property type="entry name" value="Concanavalin A-like lectins/glucanases"/>
    <property type="match status" value="1"/>
</dbReference>
<evidence type="ECO:0000256" key="1">
    <source>
        <dbReference type="ARBA" id="ARBA00004834"/>
    </source>
</evidence>
<evidence type="ECO:0000256" key="8">
    <source>
        <dbReference type="SAM" id="MobiDB-lite"/>
    </source>
</evidence>
<keyword evidence="9" id="KW-0812">Transmembrane</keyword>
<dbReference type="Pfam" id="PF04616">
    <property type="entry name" value="Glyco_hydro_43"/>
    <property type="match status" value="2"/>
</dbReference>
<dbReference type="EC" id="3.2.1.99" evidence="13"/>
<dbReference type="InterPro" id="IPR006710">
    <property type="entry name" value="Glyco_hydro_43"/>
</dbReference>
<feature type="domain" description="Atrophied bacterial Ig" evidence="12">
    <location>
        <begin position="501"/>
        <end position="577"/>
    </location>
</feature>
<feature type="active site" description="Proton donor" evidence="5">
    <location>
        <position position="236"/>
    </location>
</feature>
<dbReference type="CDD" id="cd18832">
    <property type="entry name" value="GH43_GsAbnA-like"/>
    <property type="match status" value="1"/>
</dbReference>
<feature type="compositionally biased region" description="Polar residues" evidence="8">
    <location>
        <begin position="863"/>
        <end position="878"/>
    </location>
</feature>
<dbReference type="AlphaFoldDB" id="A0A841RM52"/>
<keyword evidence="9" id="KW-0472">Membrane</keyword>
<dbReference type="Proteomes" id="UP000572212">
    <property type="component" value="Unassembled WGS sequence"/>
</dbReference>
<feature type="chain" id="PRO_5032904487" evidence="10">
    <location>
        <begin position="26"/>
        <end position="930"/>
    </location>
</feature>
<proteinExistence type="inferred from homology"/>
<comment type="pathway">
    <text evidence="1">Glycan metabolism; L-arabinan degradation.</text>
</comment>
<evidence type="ECO:0000259" key="11">
    <source>
        <dbReference type="Pfam" id="PF16369"/>
    </source>
</evidence>
<name>A0A841RM52_9BACI</name>
<dbReference type="Pfam" id="PF20578">
    <property type="entry name" value="aBig_2"/>
    <property type="match status" value="1"/>
</dbReference>
<evidence type="ECO:0000256" key="6">
    <source>
        <dbReference type="PIRSR" id="PIRSR606710-2"/>
    </source>
</evidence>
<dbReference type="InterPro" id="IPR032291">
    <property type="entry name" value="Abn2_C"/>
</dbReference>
<dbReference type="RefSeq" id="WP_184244344.1">
    <property type="nucleotide sequence ID" value="NZ_BAAACU010000022.1"/>
</dbReference>
<dbReference type="Pfam" id="PF16369">
    <property type="entry name" value="GH43_C"/>
    <property type="match status" value="1"/>
</dbReference>
<evidence type="ECO:0000256" key="2">
    <source>
        <dbReference type="ARBA" id="ARBA00009865"/>
    </source>
</evidence>
<dbReference type="GO" id="GO:0005975">
    <property type="term" value="P:carbohydrate metabolic process"/>
    <property type="evidence" value="ECO:0007669"/>
    <property type="project" value="InterPro"/>
</dbReference>
<dbReference type="EMBL" id="JACHON010000001">
    <property type="protein sequence ID" value="MBB6511798.1"/>
    <property type="molecule type" value="Genomic_DNA"/>
</dbReference>
<protein>
    <submittedName>
        <fullName evidence="13">Arabinan endo-1,5-alpha-L-arabinosidase</fullName>
        <ecNumber evidence="13">3.2.1.99</ecNumber>
    </submittedName>
</protein>
<keyword evidence="9" id="KW-1133">Transmembrane helix</keyword>
<feature type="site" description="Important for catalytic activity, responsible for pKa modulation of the active site Glu and correct orientation of both the proton donor and substrate" evidence="6">
    <location>
        <position position="183"/>
    </location>
</feature>
<feature type="coiled-coil region" evidence="7">
    <location>
        <begin position="795"/>
        <end position="855"/>
    </location>
</feature>
<dbReference type="InterPro" id="IPR046780">
    <property type="entry name" value="aBig_2"/>
</dbReference>
<gene>
    <name evidence="13" type="ORF">GGQ92_000565</name>
</gene>
<keyword evidence="14" id="KW-1185">Reference proteome</keyword>
<comment type="similarity">
    <text evidence="2">Belongs to the glycosyl hydrolase 43 family.</text>
</comment>
<dbReference type="Gene3D" id="2.60.120.200">
    <property type="match status" value="1"/>
</dbReference>
<dbReference type="InterPro" id="IPR050727">
    <property type="entry name" value="GH43_arabinanases"/>
</dbReference>
<dbReference type="PANTHER" id="PTHR43301:SF3">
    <property type="entry name" value="ARABINAN ENDO-1,5-ALPHA-L-ARABINOSIDASE A-RELATED"/>
    <property type="match status" value="1"/>
</dbReference>
<keyword evidence="4 13" id="KW-0326">Glycosidase</keyword>
<dbReference type="NCBIfam" id="TIGR01167">
    <property type="entry name" value="LPXTG_anchor"/>
    <property type="match status" value="1"/>
</dbReference>